<sequence length="369" mass="42983">MSDDEEEVTGRSFIWKLTKAELEYELKRNNVAYDAECTVLDMKRILSKFMKRRQTEALSQTSTDEVPQPVDANVQIRNRNEDEIVSIATPYLMSRSASRPNSRPASRPASRQASPESRNTTSLLLESVRAELLKFREQVYDDIQAHLFRQETPEQAKPARVDKPEFDRGPMHARQYHRLDDELFVTSQAAKSRTSLFEKYEKIDIEKTNRSATMMKKTIELIEQTSTAHEEIQNFMDHYAYWTQQELPEKSLSSKISVTNEIMNCDGITKTAKSVEIQTDFIKMRNEITQQIRALHRFLSPACDNFNYWGNRKSRNECSENNSNYKLTSMQQLILLLLRLRMGYLIEDLAYTFDISTHFYTVNRGSNPV</sequence>
<dbReference type="EMBL" id="JAQQBR010001832">
    <property type="protein sequence ID" value="KAK0166562.1"/>
    <property type="molecule type" value="Genomic_DNA"/>
</dbReference>
<name>A0AA39FBL8_MICHY</name>
<gene>
    <name evidence="2" type="ORF">PV327_004056</name>
</gene>
<dbReference type="AlphaFoldDB" id="A0AA39FBL8"/>
<evidence type="ECO:0000313" key="2">
    <source>
        <dbReference type="EMBL" id="KAK0166562.1"/>
    </source>
</evidence>
<protein>
    <submittedName>
        <fullName evidence="2">Uncharacterized protein</fullName>
    </submittedName>
</protein>
<dbReference type="Proteomes" id="UP001168972">
    <property type="component" value="Unassembled WGS sequence"/>
</dbReference>
<feature type="compositionally biased region" description="Low complexity" evidence="1">
    <location>
        <begin position="94"/>
        <end position="118"/>
    </location>
</feature>
<accession>A0AA39FBL8</accession>
<reference evidence="2" key="2">
    <citation type="submission" date="2023-03" db="EMBL/GenBank/DDBJ databases">
        <authorList>
            <person name="Inwood S.N."/>
            <person name="Skelly J.G."/>
            <person name="Guhlin J."/>
            <person name="Harrop T.W.R."/>
            <person name="Goldson S.G."/>
            <person name="Dearden P.K."/>
        </authorList>
    </citation>
    <scope>NUCLEOTIDE SEQUENCE</scope>
    <source>
        <strain evidence="2">Lincoln</strain>
        <tissue evidence="2">Whole body</tissue>
    </source>
</reference>
<feature type="region of interest" description="Disordered" evidence="1">
    <location>
        <begin position="89"/>
        <end position="122"/>
    </location>
</feature>
<keyword evidence="3" id="KW-1185">Reference proteome</keyword>
<comment type="caution">
    <text evidence="2">The sequence shown here is derived from an EMBL/GenBank/DDBJ whole genome shotgun (WGS) entry which is preliminary data.</text>
</comment>
<organism evidence="2 3">
    <name type="scientific">Microctonus hyperodae</name>
    <name type="common">Parasitoid wasp</name>
    <dbReference type="NCBI Taxonomy" id="165561"/>
    <lineage>
        <taxon>Eukaryota</taxon>
        <taxon>Metazoa</taxon>
        <taxon>Ecdysozoa</taxon>
        <taxon>Arthropoda</taxon>
        <taxon>Hexapoda</taxon>
        <taxon>Insecta</taxon>
        <taxon>Pterygota</taxon>
        <taxon>Neoptera</taxon>
        <taxon>Endopterygota</taxon>
        <taxon>Hymenoptera</taxon>
        <taxon>Apocrita</taxon>
        <taxon>Ichneumonoidea</taxon>
        <taxon>Braconidae</taxon>
        <taxon>Euphorinae</taxon>
        <taxon>Microctonus</taxon>
    </lineage>
</organism>
<proteinExistence type="predicted"/>
<reference evidence="2" key="1">
    <citation type="journal article" date="2023" name="bioRxiv">
        <title>Scaffold-level genome assemblies of two parasitoid biocontrol wasps reveal the parthenogenesis mechanism and an associated novel virus.</title>
        <authorList>
            <person name="Inwood S."/>
            <person name="Skelly J."/>
            <person name="Guhlin J."/>
            <person name="Harrop T."/>
            <person name="Goldson S."/>
            <person name="Dearden P."/>
        </authorList>
    </citation>
    <scope>NUCLEOTIDE SEQUENCE</scope>
    <source>
        <strain evidence="2">Lincoln</strain>
        <tissue evidence="2">Whole body</tissue>
    </source>
</reference>
<evidence type="ECO:0000313" key="3">
    <source>
        <dbReference type="Proteomes" id="UP001168972"/>
    </source>
</evidence>
<evidence type="ECO:0000256" key="1">
    <source>
        <dbReference type="SAM" id="MobiDB-lite"/>
    </source>
</evidence>